<dbReference type="Proteomes" id="UP000186905">
    <property type="component" value="Unassembled WGS sequence"/>
</dbReference>
<proteinExistence type="inferred from homology"/>
<dbReference type="AlphaFoldDB" id="A0A1Q9GFW7"/>
<dbReference type="EMBL" id="MJIL01000087">
    <property type="protein sequence ID" value="OLQ73315.1"/>
    <property type="molecule type" value="Genomic_DNA"/>
</dbReference>
<dbReference type="InterPro" id="IPR037138">
    <property type="entry name" value="His_deacetylse_dom_sf"/>
</dbReference>
<feature type="domain" description="Histone deacetylase" evidence="2">
    <location>
        <begin position="20"/>
        <end position="303"/>
    </location>
</feature>
<dbReference type="SUPFAM" id="SSF52768">
    <property type="entry name" value="Arginase/deacetylase"/>
    <property type="match status" value="1"/>
</dbReference>
<dbReference type="RefSeq" id="WP_075766411.1">
    <property type="nucleotide sequence ID" value="NZ_MJIL01000087.1"/>
</dbReference>
<dbReference type="GO" id="GO:0040029">
    <property type="term" value="P:epigenetic regulation of gene expression"/>
    <property type="evidence" value="ECO:0007669"/>
    <property type="project" value="TreeGrafter"/>
</dbReference>
<dbReference type="PANTHER" id="PTHR10625">
    <property type="entry name" value="HISTONE DEACETYLASE HDAC1-RELATED"/>
    <property type="match status" value="1"/>
</dbReference>
<dbReference type="PANTHER" id="PTHR10625:SF10">
    <property type="entry name" value="HISTONE DEACETYLASE HDAC1"/>
    <property type="match status" value="1"/>
</dbReference>
<dbReference type="CDD" id="cd11599">
    <property type="entry name" value="HDAC_classII_2"/>
    <property type="match status" value="1"/>
</dbReference>
<name>A0A1Q9GFW7_9GAMM</name>
<protein>
    <submittedName>
        <fullName evidence="3">Deacetylase</fullName>
    </submittedName>
</protein>
<dbReference type="PRINTS" id="PR01270">
    <property type="entry name" value="HDASUPER"/>
</dbReference>
<organism evidence="3 4">
    <name type="scientific">Photobacterium proteolyticum</name>
    <dbReference type="NCBI Taxonomy" id="1903952"/>
    <lineage>
        <taxon>Bacteria</taxon>
        <taxon>Pseudomonadati</taxon>
        <taxon>Pseudomonadota</taxon>
        <taxon>Gammaproteobacteria</taxon>
        <taxon>Vibrionales</taxon>
        <taxon>Vibrionaceae</taxon>
        <taxon>Photobacterium</taxon>
    </lineage>
</organism>
<comment type="caution">
    <text evidence="3">The sequence shown here is derived from an EMBL/GenBank/DDBJ whole genome shotgun (WGS) entry which is preliminary data.</text>
</comment>
<dbReference type="InterPro" id="IPR000286">
    <property type="entry name" value="HDACs"/>
</dbReference>
<dbReference type="GO" id="GO:0004407">
    <property type="term" value="F:histone deacetylase activity"/>
    <property type="evidence" value="ECO:0007669"/>
    <property type="project" value="TreeGrafter"/>
</dbReference>
<evidence type="ECO:0000313" key="4">
    <source>
        <dbReference type="Proteomes" id="UP000186905"/>
    </source>
</evidence>
<gene>
    <name evidence="3" type="ORF">BIT28_21530</name>
</gene>
<dbReference type="InterPro" id="IPR023801">
    <property type="entry name" value="His_deacetylse_dom"/>
</dbReference>
<dbReference type="Pfam" id="PF00850">
    <property type="entry name" value="Hist_deacetyl"/>
    <property type="match status" value="1"/>
</dbReference>
<evidence type="ECO:0000313" key="3">
    <source>
        <dbReference type="EMBL" id="OLQ73315.1"/>
    </source>
</evidence>
<dbReference type="Gene3D" id="3.40.800.20">
    <property type="entry name" value="Histone deacetylase domain"/>
    <property type="match status" value="1"/>
</dbReference>
<keyword evidence="4" id="KW-1185">Reference proteome</keyword>
<accession>A0A1Q9GFW7</accession>
<dbReference type="STRING" id="1903952.BIT28_21530"/>
<sequence length="311" mass="34609">MTTAFITHGDYLKHVMGADHPECPERLGAITQYLASTELGDRVKWMAAQTASDEQIERIHPAEYICWLDSLQPEKGLVYADADTALNPHTMRAARLAAGAVTMATDMVLDQQVTNAFCAVRPPGHHAETSTAMGFCFFNNIAVGVEHALSREEIKRVAILDFDVHHCNGTIDSFKNRPEVLVCSTFQHPFYPLRYYDIQRPNIVNSPLRAGTKGSEFRLAIKRDWLPALHKHQPQMIFISAGFDAHKDDPLGQLLLDESDYRWVTNIITDAAACYAENRIVSTLEGGYNLLALAHSVHAHIDVLAGKTNDT</sequence>
<dbReference type="InterPro" id="IPR023696">
    <property type="entry name" value="Ureohydrolase_dom_sf"/>
</dbReference>
<evidence type="ECO:0000259" key="2">
    <source>
        <dbReference type="Pfam" id="PF00850"/>
    </source>
</evidence>
<reference evidence="3 4" key="1">
    <citation type="submission" date="2016-09" db="EMBL/GenBank/DDBJ databases">
        <title>Photobacterium proteolyticum sp. nov. a protease producing bacterium isolated from ocean sediments of Laizhou Bay.</title>
        <authorList>
            <person name="Li Y."/>
        </authorList>
    </citation>
    <scope>NUCLEOTIDE SEQUENCE [LARGE SCALE GENOMIC DNA]</scope>
    <source>
        <strain evidence="3 4">13-12</strain>
    </source>
</reference>
<dbReference type="OrthoDB" id="9808367at2"/>
<comment type="similarity">
    <text evidence="1">Belongs to the histone deacetylase family.</text>
</comment>
<evidence type="ECO:0000256" key="1">
    <source>
        <dbReference type="ARBA" id="ARBA00005947"/>
    </source>
</evidence>